<dbReference type="AlphaFoldDB" id="A0A4P6PWM6"/>
<dbReference type="EMBL" id="CP036455">
    <property type="protein sequence ID" value="QBI52505.1"/>
    <property type="molecule type" value="Genomic_DNA"/>
</dbReference>
<dbReference type="OrthoDB" id="3482518at2"/>
<accession>A0A4P6PWM6</accession>
<dbReference type="Proteomes" id="UP000292235">
    <property type="component" value="Chromosome"/>
</dbReference>
<name>A0A4P6PWM6_9ACTN</name>
<organism evidence="1 2">
    <name type="scientific">Streptomonospora litoralis</name>
    <dbReference type="NCBI Taxonomy" id="2498135"/>
    <lineage>
        <taxon>Bacteria</taxon>
        <taxon>Bacillati</taxon>
        <taxon>Actinomycetota</taxon>
        <taxon>Actinomycetes</taxon>
        <taxon>Streptosporangiales</taxon>
        <taxon>Nocardiopsidaceae</taxon>
        <taxon>Streptomonospora</taxon>
    </lineage>
</organism>
<proteinExistence type="predicted"/>
<protein>
    <submittedName>
        <fullName evidence="1">Uncharacterized protein</fullName>
    </submittedName>
</protein>
<sequence>METMPTRECCALTDCPWCSRTGLVCHYCRGEGSWSPERPVADGNGMITWERVEEQCRMCAGTGKEHRHLPLD</sequence>
<keyword evidence="2" id="KW-1185">Reference proteome</keyword>
<gene>
    <name evidence="1" type="ORF">EKD16_03470</name>
</gene>
<dbReference type="RefSeq" id="WP_131097047.1">
    <property type="nucleotide sequence ID" value="NZ_CP036455.1"/>
</dbReference>
<reference evidence="1 2" key="1">
    <citation type="submission" date="2019-02" db="EMBL/GenBank/DDBJ databases">
        <authorList>
            <person name="Khodamoradi S."/>
            <person name="Hahnke R.L."/>
            <person name="Kaempfer P."/>
            <person name="Schumann P."/>
            <person name="Rohde M."/>
            <person name="Steinert M."/>
            <person name="Luzhetskyy A."/>
            <person name="Wink J."/>
            <person name="Ruckert C."/>
        </authorList>
    </citation>
    <scope>NUCLEOTIDE SEQUENCE [LARGE SCALE GENOMIC DNA]</scope>
    <source>
        <strain evidence="1 2">M2</strain>
    </source>
</reference>
<evidence type="ECO:0000313" key="2">
    <source>
        <dbReference type="Proteomes" id="UP000292235"/>
    </source>
</evidence>
<evidence type="ECO:0000313" key="1">
    <source>
        <dbReference type="EMBL" id="QBI52505.1"/>
    </source>
</evidence>
<dbReference type="KEGG" id="strr:EKD16_03470"/>